<reference evidence="8 9" key="1">
    <citation type="submission" date="2018-07" db="EMBL/GenBank/DDBJ databases">
        <title>Genomic Encyclopedia of Type Strains, Phase III (KMG-III): the genomes of soil and plant-associated and newly described type strains.</title>
        <authorList>
            <person name="Whitman W."/>
        </authorList>
    </citation>
    <scope>NUCLEOTIDE SEQUENCE [LARGE SCALE GENOMIC DNA]</scope>
    <source>
        <strain evidence="8 9">CECT 8488</strain>
    </source>
</reference>
<feature type="transmembrane region" description="Helical" evidence="6">
    <location>
        <begin position="333"/>
        <end position="355"/>
    </location>
</feature>
<evidence type="ECO:0000256" key="2">
    <source>
        <dbReference type="ARBA" id="ARBA00022448"/>
    </source>
</evidence>
<dbReference type="Proteomes" id="UP000256845">
    <property type="component" value="Unassembled WGS sequence"/>
</dbReference>
<dbReference type="EMBL" id="QRDW01000009">
    <property type="protein sequence ID" value="RED47732.1"/>
    <property type="molecule type" value="Genomic_DNA"/>
</dbReference>
<keyword evidence="9" id="KW-1185">Reference proteome</keyword>
<dbReference type="InterPro" id="IPR024671">
    <property type="entry name" value="Atg22-like"/>
</dbReference>
<keyword evidence="4 6" id="KW-1133">Transmembrane helix</keyword>
<accession>A0A3D9HE29</accession>
<evidence type="ECO:0000256" key="4">
    <source>
        <dbReference type="ARBA" id="ARBA00022989"/>
    </source>
</evidence>
<feature type="transmembrane region" description="Helical" evidence="6">
    <location>
        <begin position="189"/>
        <end position="209"/>
    </location>
</feature>
<keyword evidence="2" id="KW-0813">Transport</keyword>
<feature type="transmembrane region" description="Helical" evidence="6">
    <location>
        <begin position="108"/>
        <end position="134"/>
    </location>
</feature>
<feature type="transmembrane region" description="Helical" evidence="6">
    <location>
        <begin position="367"/>
        <end position="386"/>
    </location>
</feature>
<feature type="domain" description="Major facilitator superfamily (MFS) profile" evidence="7">
    <location>
        <begin position="242"/>
        <end position="426"/>
    </location>
</feature>
<evidence type="ECO:0000313" key="9">
    <source>
        <dbReference type="Proteomes" id="UP000256845"/>
    </source>
</evidence>
<dbReference type="GO" id="GO:0022857">
    <property type="term" value="F:transmembrane transporter activity"/>
    <property type="evidence" value="ECO:0007669"/>
    <property type="project" value="InterPro"/>
</dbReference>
<feature type="transmembrane region" description="Helical" evidence="6">
    <location>
        <begin position="12"/>
        <end position="38"/>
    </location>
</feature>
<dbReference type="PROSITE" id="PS50850">
    <property type="entry name" value="MFS"/>
    <property type="match status" value="1"/>
</dbReference>
<evidence type="ECO:0000256" key="3">
    <source>
        <dbReference type="ARBA" id="ARBA00022692"/>
    </source>
</evidence>
<evidence type="ECO:0000256" key="1">
    <source>
        <dbReference type="ARBA" id="ARBA00004127"/>
    </source>
</evidence>
<dbReference type="RefSeq" id="WP_115937882.1">
    <property type="nucleotide sequence ID" value="NZ_QRDW01000009.1"/>
</dbReference>
<comment type="subcellular location">
    <subcellularLocation>
        <location evidence="1">Endomembrane system</location>
        <topology evidence="1">Multi-pass membrane protein</topology>
    </subcellularLocation>
</comment>
<keyword evidence="3 6" id="KW-0812">Transmembrane</keyword>
<sequence>MSEIQVMDRKAVAGWCLFDWANSAFPTIISTFVFATYFTKAVAENETDGTVLWSSTVGWAGLVVALLAPFLGAIADFGGRRKFWLAIFSMVCVTSSAGLWFVEPDPAFVPLAVGLVILATVGFEFSTVFYNALLPDVAPRDHLGRVSGWGWGLGYFGGLCALVICLVGFVQAETPWFGVGDVAAGGVRATSIVVAVWFALFCLPMFLWVREHSKHQLPLNQAVGAGVRSLFKTLREVRRYKTAFRFLLARMIYNDGLTTLFSMGGIYAGVTFGMSFEEVLTFAITLNVTAGLGAFVFAWLDDSRGAKWVIVVSLTSLIMLSIGILLVQDKMVFWGLGLLIGIFLGPIQAASRTMMARLAPDELRTEFFGLYALSGRATAFAGPLIFSLVTETFQSQRLGMSTILVFFVVGLLLLLPLKMGKPGMEG</sequence>
<keyword evidence="5 6" id="KW-0472">Membrane</keyword>
<dbReference type="PANTHER" id="PTHR23519">
    <property type="entry name" value="AUTOPHAGY-RELATED PROTEIN 22"/>
    <property type="match status" value="1"/>
</dbReference>
<evidence type="ECO:0000313" key="8">
    <source>
        <dbReference type="EMBL" id="RED47732.1"/>
    </source>
</evidence>
<proteinExistence type="predicted"/>
<name>A0A3D9HE29_9PROT</name>
<dbReference type="SUPFAM" id="SSF103473">
    <property type="entry name" value="MFS general substrate transporter"/>
    <property type="match status" value="1"/>
</dbReference>
<dbReference type="PANTHER" id="PTHR23519:SF1">
    <property type="entry name" value="AUTOPHAGY-RELATED PROTEIN 22"/>
    <property type="match status" value="1"/>
</dbReference>
<feature type="transmembrane region" description="Helical" evidence="6">
    <location>
        <begin position="247"/>
        <end position="267"/>
    </location>
</feature>
<evidence type="ECO:0000256" key="6">
    <source>
        <dbReference type="SAM" id="Phobius"/>
    </source>
</evidence>
<gene>
    <name evidence="8" type="ORF">DFP90_10996</name>
</gene>
<feature type="transmembrane region" description="Helical" evidence="6">
    <location>
        <begin position="146"/>
        <end position="169"/>
    </location>
</feature>
<feature type="transmembrane region" description="Helical" evidence="6">
    <location>
        <begin position="307"/>
        <end position="327"/>
    </location>
</feature>
<feature type="transmembrane region" description="Helical" evidence="6">
    <location>
        <begin position="398"/>
        <end position="417"/>
    </location>
</feature>
<dbReference type="InterPro" id="IPR050495">
    <property type="entry name" value="ATG22/LtaA_families"/>
</dbReference>
<feature type="transmembrane region" description="Helical" evidence="6">
    <location>
        <begin position="279"/>
        <end position="300"/>
    </location>
</feature>
<organism evidence="8 9">
    <name type="scientific">Aestuariispira insulae</name>
    <dbReference type="NCBI Taxonomy" id="1461337"/>
    <lineage>
        <taxon>Bacteria</taxon>
        <taxon>Pseudomonadati</taxon>
        <taxon>Pseudomonadota</taxon>
        <taxon>Alphaproteobacteria</taxon>
        <taxon>Rhodospirillales</taxon>
        <taxon>Kiloniellaceae</taxon>
        <taxon>Aestuariispira</taxon>
    </lineage>
</organism>
<dbReference type="OrthoDB" id="9768783at2"/>
<dbReference type="InterPro" id="IPR036259">
    <property type="entry name" value="MFS_trans_sf"/>
</dbReference>
<feature type="transmembrane region" description="Helical" evidence="6">
    <location>
        <begin position="83"/>
        <end position="102"/>
    </location>
</feature>
<evidence type="ECO:0000259" key="7">
    <source>
        <dbReference type="PROSITE" id="PS50850"/>
    </source>
</evidence>
<protein>
    <submittedName>
        <fullName evidence="8">UMF1 family MFS transporter</fullName>
    </submittedName>
</protein>
<dbReference type="AlphaFoldDB" id="A0A3D9HE29"/>
<dbReference type="Gene3D" id="1.20.1250.20">
    <property type="entry name" value="MFS general substrate transporter like domains"/>
    <property type="match status" value="1"/>
</dbReference>
<evidence type="ECO:0000256" key="5">
    <source>
        <dbReference type="ARBA" id="ARBA00023136"/>
    </source>
</evidence>
<dbReference type="GO" id="GO:0012505">
    <property type="term" value="C:endomembrane system"/>
    <property type="evidence" value="ECO:0007669"/>
    <property type="project" value="UniProtKB-SubCell"/>
</dbReference>
<dbReference type="InterPro" id="IPR020846">
    <property type="entry name" value="MFS_dom"/>
</dbReference>
<dbReference type="Pfam" id="PF11700">
    <property type="entry name" value="ATG22"/>
    <property type="match status" value="1"/>
</dbReference>
<comment type="caution">
    <text evidence="8">The sequence shown here is derived from an EMBL/GenBank/DDBJ whole genome shotgun (WGS) entry which is preliminary data.</text>
</comment>
<feature type="transmembrane region" description="Helical" evidence="6">
    <location>
        <begin position="50"/>
        <end position="71"/>
    </location>
</feature>